<dbReference type="SUPFAM" id="SSF53850">
    <property type="entry name" value="Periplasmic binding protein-like II"/>
    <property type="match status" value="1"/>
</dbReference>
<dbReference type="Gene3D" id="3.40.190.290">
    <property type="match status" value="1"/>
</dbReference>
<keyword evidence="3" id="KW-0238">DNA-binding</keyword>
<dbReference type="Proteomes" id="UP000700908">
    <property type="component" value="Unassembled WGS sequence"/>
</dbReference>
<dbReference type="InterPro" id="IPR005119">
    <property type="entry name" value="LysR_subst-bd"/>
</dbReference>
<dbReference type="Pfam" id="PF00126">
    <property type="entry name" value="HTH_1"/>
    <property type="match status" value="1"/>
</dbReference>
<keyword evidence="7" id="KW-1185">Reference proteome</keyword>
<keyword evidence="2" id="KW-0805">Transcription regulation</keyword>
<dbReference type="SUPFAM" id="SSF46785">
    <property type="entry name" value="Winged helix' DNA-binding domain"/>
    <property type="match status" value="1"/>
</dbReference>
<dbReference type="InterPro" id="IPR036388">
    <property type="entry name" value="WH-like_DNA-bd_sf"/>
</dbReference>
<evidence type="ECO:0000313" key="7">
    <source>
        <dbReference type="Proteomes" id="UP000700908"/>
    </source>
</evidence>
<dbReference type="InterPro" id="IPR036390">
    <property type="entry name" value="WH_DNA-bd_sf"/>
</dbReference>
<comment type="caution">
    <text evidence="6">The sequence shown here is derived from an EMBL/GenBank/DDBJ whole genome shotgun (WGS) entry which is preliminary data.</text>
</comment>
<reference evidence="6 7" key="1">
    <citation type="submission" date="2021-08" db="EMBL/GenBank/DDBJ databases">
        <title>Collinsella faecalis sp. nov. isolated from swine faeces.</title>
        <authorList>
            <person name="Oh B.S."/>
            <person name="Lee J.H."/>
        </authorList>
    </citation>
    <scope>NUCLEOTIDE SEQUENCE [LARGE SCALE GENOMIC DNA]</scope>
    <source>
        <strain evidence="6 7">AGMB00827</strain>
    </source>
</reference>
<dbReference type="PRINTS" id="PR00039">
    <property type="entry name" value="HTHLYSR"/>
</dbReference>
<feature type="domain" description="HTH lysR-type" evidence="5">
    <location>
        <begin position="1"/>
        <end position="58"/>
    </location>
</feature>
<evidence type="ECO:0000313" key="6">
    <source>
        <dbReference type="EMBL" id="MBY4797727.1"/>
    </source>
</evidence>
<evidence type="ECO:0000256" key="1">
    <source>
        <dbReference type="ARBA" id="ARBA00009437"/>
    </source>
</evidence>
<evidence type="ECO:0000259" key="5">
    <source>
        <dbReference type="PROSITE" id="PS50931"/>
    </source>
</evidence>
<accession>A0ABS7MK29</accession>
<dbReference type="RefSeq" id="WP_222199443.1">
    <property type="nucleotide sequence ID" value="NZ_JAIMFO010000006.1"/>
</dbReference>
<dbReference type="Pfam" id="PF03466">
    <property type="entry name" value="LysR_substrate"/>
    <property type="match status" value="1"/>
</dbReference>
<dbReference type="PROSITE" id="PS50931">
    <property type="entry name" value="HTH_LYSR"/>
    <property type="match status" value="1"/>
</dbReference>
<gene>
    <name evidence="6" type="ORF">K6V98_05070</name>
</gene>
<dbReference type="InterPro" id="IPR000847">
    <property type="entry name" value="LysR_HTH_N"/>
</dbReference>
<evidence type="ECO:0000256" key="2">
    <source>
        <dbReference type="ARBA" id="ARBA00023015"/>
    </source>
</evidence>
<dbReference type="PANTHER" id="PTHR30346">
    <property type="entry name" value="TRANSCRIPTIONAL DUAL REGULATOR HCAR-RELATED"/>
    <property type="match status" value="1"/>
</dbReference>
<evidence type="ECO:0000256" key="3">
    <source>
        <dbReference type="ARBA" id="ARBA00023125"/>
    </source>
</evidence>
<dbReference type="Gene3D" id="1.10.10.10">
    <property type="entry name" value="Winged helix-like DNA-binding domain superfamily/Winged helix DNA-binding domain"/>
    <property type="match status" value="1"/>
</dbReference>
<protein>
    <submittedName>
        <fullName evidence="6">LysR family transcriptional regulator</fullName>
    </submittedName>
</protein>
<dbReference type="PANTHER" id="PTHR30346:SF28">
    <property type="entry name" value="HTH-TYPE TRANSCRIPTIONAL REGULATOR CYNR"/>
    <property type="match status" value="1"/>
</dbReference>
<dbReference type="CDD" id="cd05466">
    <property type="entry name" value="PBP2_LTTR_substrate"/>
    <property type="match status" value="1"/>
</dbReference>
<proteinExistence type="inferred from homology"/>
<comment type="similarity">
    <text evidence="1">Belongs to the LysR transcriptional regulatory family.</text>
</comment>
<evidence type="ECO:0000256" key="4">
    <source>
        <dbReference type="ARBA" id="ARBA00023163"/>
    </source>
</evidence>
<dbReference type="EMBL" id="JAIMFO010000006">
    <property type="protein sequence ID" value="MBY4797727.1"/>
    <property type="molecule type" value="Genomic_DNA"/>
</dbReference>
<keyword evidence="4" id="KW-0804">Transcription</keyword>
<sequence>MEIRKLEAFLTIAATGTFTEAAEKLFISQSSLSKQMSQLEHELGVRLFKKTRNGVELTQAGYDFNSYAHRALPEYRNAVARLQLYREDNKYPLIVGALPLTDEYGISDCFSSYWVRNTSVQIEFIERSQENLIDKLRRHRVDLALIRLDLLDEEFDSTPLVTDELMFVCSVRNPLASLSKIDIRSLRNQQFIMLEQKSDITQLFQRACEAAGFFPSMPLHHSRHNMVIKAVQRGMGVSLLPRRLITTAHASDVVGIPLQDPLYSTLGFAWLADKPLNEVAQNFVSFIAEHLHNNTEKEA</sequence>
<name>A0ABS7MK29_9ACTN</name>
<organism evidence="6 7">
    <name type="scientific">Collinsella ureilytica</name>
    <dbReference type="NCBI Taxonomy" id="2869515"/>
    <lineage>
        <taxon>Bacteria</taxon>
        <taxon>Bacillati</taxon>
        <taxon>Actinomycetota</taxon>
        <taxon>Coriobacteriia</taxon>
        <taxon>Coriobacteriales</taxon>
        <taxon>Coriobacteriaceae</taxon>
        <taxon>Collinsella</taxon>
    </lineage>
</organism>